<accession>A0AA41Q6L8</accession>
<comment type="caution">
    <text evidence="1">The sequence shown here is derived from an EMBL/GenBank/DDBJ whole genome shotgun (WGS) entry which is preliminary data.</text>
</comment>
<keyword evidence="2" id="KW-1185">Reference proteome</keyword>
<sequence>MPLHDAFPWVRHLSEAETREFALELRGALSGDVEPEARRAAQSAIVSWRATARIHADPVQESDAARPLADGFGRVEVCG</sequence>
<organism evidence="1 2">
    <name type="scientific">Yinghuangia soli</name>
    <dbReference type="NCBI Taxonomy" id="2908204"/>
    <lineage>
        <taxon>Bacteria</taxon>
        <taxon>Bacillati</taxon>
        <taxon>Actinomycetota</taxon>
        <taxon>Actinomycetes</taxon>
        <taxon>Kitasatosporales</taxon>
        <taxon>Streptomycetaceae</taxon>
        <taxon>Yinghuangia</taxon>
    </lineage>
</organism>
<reference evidence="1" key="1">
    <citation type="submission" date="2022-01" db="EMBL/GenBank/DDBJ databases">
        <title>Genome-Based Taxonomic Classification of the Phylum Actinobacteria.</title>
        <authorList>
            <person name="Gao Y."/>
        </authorList>
    </citation>
    <scope>NUCLEOTIDE SEQUENCE</scope>
    <source>
        <strain evidence="1">KLBMP 8922</strain>
    </source>
</reference>
<name>A0AA41Q6L8_9ACTN</name>
<protein>
    <submittedName>
        <fullName evidence="1">Uncharacterized protein</fullName>
    </submittedName>
</protein>
<evidence type="ECO:0000313" key="1">
    <source>
        <dbReference type="EMBL" id="MCF2531935.1"/>
    </source>
</evidence>
<evidence type="ECO:0000313" key="2">
    <source>
        <dbReference type="Proteomes" id="UP001165378"/>
    </source>
</evidence>
<gene>
    <name evidence="1" type="ORF">LZ495_32630</name>
</gene>
<dbReference type="RefSeq" id="WP_235056655.1">
    <property type="nucleotide sequence ID" value="NZ_JAKFHA010000028.1"/>
</dbReference>
<dbReference type="AlphaFoldDB" id="A0AA41Q6L8"/>
<dbReference type="EMBL" id="JAKFHA010000028">
    <property type="protein sequence ID" value="MCF2531935.1"/>
    <property type="molecule type" value="Genomic_DNA"/>
</dbReference>
<dbReference type="Proteomes" id="UP001165378">
    <property type="component" value="Unassembled WGS sequence"/>
</dbReference>
<proteinExistence type="predicted"/>